<dbReference type="InterPro" id="IPR045843">
    <property type="entry name" value="IND-like"/>
</dbReference>
<dbReference type="SMART" id="SM00353">
    <property type="entry name" value="HLH"/>
    <property type="match status" value="1"/>
</dbReference>
<evidence type="ECO:0000256" key="4">
    <source>
        <dbReference type="ARBA" id="ARBA00023163"/>
    </source>
</evidence>
<evidence type="ECO:0000256" key="2">
    <source>
        <dbReference type="ARBA" id="ARBA00023015"/>
    </source>
</evidence>
<evidence type="ECO:0000256" key="1">
    <source>
        <dbReference type="ARBA" id="ARBA00004123"/>
    </source>
</evidence>
<dbReference type="Pfam" id="PF00010">
    <property type="entry name" value="HLH"/>
    <property type="match status" value="1"/>
</dbReference>
<dbReference type="AlphaFoldDB" id="A0A7J6F750"/>
<gene>
    <name evidence="8" type="ORF">F8388_003666</name>
</gene>
<evidence type="ECO:0000256" key="3">
    <source>
        <dbReference type="ARBA" id="ARBA00023125"/>
    </source>
</evidence>
<comment type="caution">
    <text evidence="8">The sequence shown here is derived from an EMBL/GenBank/DDBJ whole genome shotgun (WGS) entry which is preliminary data.</text>
</comment>
<dbReference type="GO" id="GO:0080147">
    <property type="term" value="P:root hair cell development"/>
    <property type="evidence" value="ECO:0007669"/>
    <property type="project" value="UniProtKB-ARBA"/>
</dbReference>
<feature type="compositionally biased region" description="Polar residues" evidence="6">
    <location>
        <begin position="437"/>
        <end position="449"/>
    </location>
</feature>
<dbReference type="SUPFAM" id="SSF47459">
    <property type="entry name" value="HLH, helix-loop-helix DNA-binding domain"/>
    <property type="match status" value="1"/>
</dbReference>
<organism evidence="8 9">
    <name type="scientific">Cannabis sativa</name>
    <name type="common">Hemp</name>
    <name type="synonym">Marijuana</name>
    <dbReference type="NCBI Taxonomy" id="3483"/>
    <lineage>
        <taxon>Eukaryota</taxon>
        <taxon>Viridiplantae</taxon>
        <taxon>Streptophyta</taxon>
        <taxon>Embryophyta</taxon>
        <taxon>Tracheophyta</taxon>
        <taxon>Spermatophyta</taxon>
        <taxon>Magnoliopsida</taxon>
        <taxon>eudicotyledons</taxon>
        <taxon>Gunneridae</taxon>
        <taxon>Pentapetalae</taxon>
        <taxon>rosids</taxon>
        <taxon>fabids</taxon>
        <taxon>Rosales</taxon>
        <taxon>Cannabaceae</taxon>
        <taxon>Cannabis</taxon>
    </lineage>
</organism>
<evidence type="ECO:0000256" key="5">
    <source>
        <dbReference type="ARBA" id="ARBA00023242"/>
    </source>
</evidence>
<proteinExistence type="predicted"/>
<comment type="subcellular location">
    <subcellularLocation>
        <location evidence="1">Nucleus</location>
    </subcellularLocation>
</comment>
<keyword evidence="2" id="KW-0805">Transcription regulation</keyword>
<dbReference type="GO" id="GO:0005634">
    <property type="term" value="C:nucleus"/>
    <property type="evidence" value="ECO:0007669"/>
    <property type="project" value="UniProtKB-SubCell"/>
</dbReference>
<feature type="region of interest" description="Disordered" evidence="6">
    <location>
        <begin position="245"/>
        <end position="280"/>
    </location>
</feature>
<dbReference type="PANTHER" id="PTHR16223">
    <property type="entry name" value="TRANSCRIPTION FACTOR BHLH83-RELATED"/>
    <property type="match status" value="1"/>
</dbReference>
<dbReference type="InterPro" id="IPR036638">
    <property type="entry name" value="HLH_DNA-bd_sf"/>
</dbReference>
<reference evidence="8 9" key="1">
    <citation type="journal article" date="2020" name="bioRxiv">
        <title>Sequence and annotation of 42 cannabis genomes reveals extensive copy number variation in cannabinoid synthesis and pathogen resistance genes.</title>
        <authorList>
            <person name="Mckernan K.J."/>
            <person name="Helbert Y."/>
            <person name="Kane L.T."/>
            <person name="Ebling H."/>
            <person name="Zhang L."/>
            <person name="Liu B."/>
            <person name="Eaton Z."/>
            <person name="Mclaughlin S."/>
            <person name="Kingan S."/>
            <person name="Baybayan P."/>
            <person name="Concepcion G."/>
            <person name="Jordan M."/>
            <person name="Riva A."/>
            <person name="Barbazuk W."/>
            <person name="Harkins T."/>
        </authorList>
    </citation>
    <scope>NUCLEOTIDE SEQUENCE [LARGE SCALE GENOMIC DNA]</scope>
    <source>
        <strain evidence="9">cv. Jamaican Lion 4</strain>
        <tissue evidence="8">Leaf</tissue>
    </source>
</reference>
<keyword evidence="4" id="KW-0804">Transcription</keyword>
<sequence>MDGNMSLGNDENTLVYSQVETGFRQVKADYEVIWVNTLVMRTGGGGLIVRHFYYEKSDYGLNMTLLTDEAQLQDSHENFIEHLSNGVVNGISELKTVGFQYNMAIPMPDSLSLDSSKQNPVSQNVSSSSTLPYFEVGDMQSNTLEPSVLQCFDKEFKTISPIPHLCSHPSFEGVSSLSPDMGQDGIGGLGMQGEEYAIDNDLFAMESHSSNLSASKGAHDLPNYPLSSFASAPQMIMTTTGLQSLSQAPSTTPAAVECSPTAKPRPRARRGQATDPHSIAERLRREKIAERMKGLQELLPNPNKTDKASMLDEIIDYVKFLQLQVKVLSMSRLGGAGAVVPLITDGQAEGGNGFLLNQSSSAGELGEVVFPSDEIVLFERELVKLMESSVTKAMQFLQTKGLCLMPVALASAISTKKRNDQSPPSSVSQDYTKKNDFTNANAPMKSPTTEPEDGTKVSCKARHT</sequence>
<dbReference type="PROSITE" id="PS50888">
    <property type="entry name" value="BHLH"/>
    <property type="match status" value="1"/>
</dbReference>
<dbReference type="FunFam" id="4.10.280.10:FF:000017">
    <property type="entry name" value="Transcription factor bHLH66"/>
    <property type="match status" value="1"/>
</dbReference>
<feature type="compositionally biased region" description="Polar residues" evidence="6">
    <location>
        <begin position="421"/>
        <end position="430"/>
    </location>
</feature>
<dbReference type="GO" id="GO:0046983">
    <property type="term" value="F:protein dimerization activity"/>
    <property type="evidence" value="ECO:0007669"/>
    <property type="project" value="InterPro"/>
</dbReference>
<dbReference type="GO" id="GO:0000981">
    <property type="term" value="F:DNA-binding transcription factor activity, RNA polymerase II-specific"/>
    <property type="evidence" value="ECO:0007669"/>
    <property type="project" value="TreeGrafter"/>
</dbReference>
<keyword evidence="5" id="KW-0539">Nucleus</keyword>
<dbReference type="EMBL" id="JAATIP010000150">
    <property type="protein sequence ID" value="KAF4366428.1"/>
    <property type="molecule type" value="Genomic_DNA"/>
</dbReference>
<protein>
    <recommendedName>
        <fullName evidence="7">BHLH domain-containing protein</fullName>
    </recommendedName>
</protein>
<keyword evidence="3" id="KW-0238">DNA-binding</keyword>
<name>A0A7J6F750_CANSA</name>
<dbReference type="InterPro" id="IPR011598">
    <property type="entry name" value="bHLH_dom"/>
</dbReference>
<evidence type="ECO:0000313" key="9">
    <source>
        <dbReference type="Proteomes" id="UP000525078"/>
    </source>
</evidence>
<feature type="domain" description="BHLH" evidence="7">
    <location>
        <begin position="272"/>
        <end position="321"/>
    </location>
</feature>
<dbReference type="GO" id="GO:0000978">
    <property type="term" value="F:RNA polymerase II cis-regulatory region sequence-specific DNA binding"/>
    <property type="evidence" value="ECO:0007669"/>
    <property type="project" value="TreeGrafter"/>
</dbReference>
<dbReference type="PANTHER" id="PTHR16223:SF215">
    <property type="entry name" value="OS02G0564700 PROTEIN"/>
    <property type="match status" value="1"/>
</dbReference>
<evidence type="ECO:0000259" key="7">
    <source>
        <dbReference type="PROSITE" id="PS50888"/>
    </source>
</evidence>
<evidence type="ECO:0000313" key="8">
    <source>
        <dbReference type="EMBL" id="KAF4366428.1"/>
    </source>
</evidence>
<feature type="region of interest" description="Disordered" evidence="6">
    <location>
        <begin position="415"/>
        <end position="464"/>
    </location>
</feature>
<accession>A0A7J6F750</accession>
<dbReference type="Gene3D" id="4.10.280.10">
    <property type="entry name" value="Helix-loop-helix DNA-binding domain"/>
    <property type="match status" value="1"/>
</dbReference>
<dbReference type="Proteomes" id="UP000525078">
    <property type="component" value="Unassembled WGS sequence"/>
</dbReference>
<evidence type="ECO:0000256" key="6">
    <source>
        <dbReference type="SAM" id="MobiDB-lite"/>
    </source>
</evidence>